<dbReference type="PANTHER" id="PTHR33678">
    <property type="entry name" value="BLL1576 PROTEIN"/>
    <property type="match status" value="1"/>
</dbReference>
<evidence type="ECO:0000259" key="2">
    <source>
        <dbReference type="Pfam" id="PF13817"/>
    </source>
</evidence>
<accession>A0A376NRR5</accession>
<gene>
    <name evidence="3" type="ORF">NCTC11341_00352</name>
</gene>
<protein>
    <submittedName>
        <fullName evidence="3">IS66 family transposase orfB</fullName>
    </submittedName>
</protein>
<evidence type="ECO:0000313" key="3">
    <source>
        <dbReference type="EMBL" id="STH68860.1"/>
    </source>
</evidence>
<organism evidence="3 4">
    <name type="scientific">Escherichia coli</name>
    <dbReference type="NCBI Taxonomy" id="562"/>
    <lineage>
        <taxon>Bacteria</taxon>
        <taxon>Pseudomonadati</taxon>
        <taxon>Pseudomonadota</taxon>
        <taxon>Gammaproteobacteria</taxon>
        <taxon>Enterobacterales</taxon>
        <taxon>Enterobacteriaceae</taxon>
        <taxon>Escherichia</taxon>
    </lineage>
</organism>
<dbReference type="Proteomes" id="UP000254428">
    <property type="component" value="Unassembled WGS sequence"/>
</dbReference>
<proteinExistence type="predicted"/>
<dbReference type="InterPro" id="IPR052344">
    <property type="entry name" value="Transposase-related"/>
</dbReference>
<reference evidence="3 4" key="1">
    <citation type="submission" date="2018-06" db="EMBL/GenBank/DDBJ databases">
        <authorList>
            <consortium name="Pathogen Informatics"/>
            <person name="Doyle S."/>
        </authorList>
    </citation>
    <scope>NUCLEOTIDE SEQUENCE [LARGE SCALE GENOMIC DNA]</scope>
    <source>
        <strain evidence="3 4">NCTC11341</strain>
    </source>
</reference>
<evidence type="ECO:0000313" key="4">
    <source>
        <dbReference type="Proteomes" id="UP000254428"/>
    </source>
</evidence>
<dbReference type="EMBL" id="UGBT01000001">
    <property type="protein sequence ID" value="STH68860.1"/>
    <property type="molecule type" value="Genomic_DNA"/>
</dbReference>
<feature type="domain" description="Transposase IS66 central" evidence="1">
    <location>
        <begin position="2"/>
        <end position="270"/>
    </location>
</feature>
<evidence type="ECO:0000259" key="1">
    <source>
        <dbReference type="Pfam" id="PF03050"/>
    </source>
</evidence>
<name>A0A376NRR5_ECOLX</name>
<feature type="domain" description="Transposase IS66 C-terminal" evidence="2">
    <location>
        <begin position="277"/>
        <end position="313"/>
    </location>
</feature>
<dbReference type="PANTHER" id="PTHR33678:SF1">
    <property type="entry name" value="BLL1576 PROTEIN"/>
    <property type="match status" value="1"/>
</dbReference>
<dbReference type="InterPro" id="IPR039552">
    <property type="entry name" value="IS66_C"/>
</dbReference>
<dbReference type="InterPro" id="IPR004291">
    <property type="entry name" value="Transposase_IS66_central"/>
</dbReference>
<dbReference type="AlphaFoldDB" id="A0A376NRR5"/>
<sequence length="313" mass="35975">MEHIPLYRQSEIYARQGVELSRNTMVRWVSEMADKLRPLYIALNDYVLEAGKVHADDTPVKVLAPRGTERRKRVVCGYTSGMIVMRVHPCRQPSGSRSADRKGEHPQLHLAKYQGVLQADAYAGYNVLYETGRVKEAGCLAHARRKIHDEDVRRPTEMTQEALRRIAELYDIEAEIRGSPAEERLAVRKARSVQLMQSLYDWIQLQRKTLSKHAEMAKAFDYILNHWNALNEFCRDGWVEIDNNIGENALRSVAVGRKNYLFFGSDKGGESAAIIYSLLVTCKQNEVEPEDWLREVIEKLNDWPSNQVHELLP</sequence>
<dbReference type="NCBIfam" id="NF033517">
    <property type="entry name" value="transpos_IS66"/>
    <property type="match status" value="1"/>
</dbReference>
<dbReference type="Pfam" id="PF13817">
    <property type="entry name" value="DDE_Tnp_IS66_C"/>
    <property type="match status" value="1"/>
</dbReference>
<dbReference type="Pfam" id="PF03050">
    <property type="entry name" value="DDE_Tnp_IS66"/>
    <property type="match status" value="1"/>
</dbReference>